<gene>
    <name evidence="2" type="ORF">I7I53_02928</name>
</gene>
<dbReference type="VEuPathDB" id="FungiDB:I7I53_02928"/>
<accession>A0A8A1LSU5</accession>
<sequence>MNQLLTRNPWHFWRKKRRMMPLRTTISLIAYARYPHHTPPRISPPTSASQPTISLQKSSPRASKITHRYSSSDLS</sequence>
<organism evidence="2 3">
    <name type="scientific">Ajellomyces capsulatus (strain H88)</name>
    <name type="common">Darling's disease fungus</name>
    <name type="synonym">Histoplasma capsulatum</name>
    <dbReference type="NCBI Taxonomy" id="544711"/>
    <lineage>
        <taxon>Eukaryota</taxon>
        <taxon>Fungi</taxon>
        <taxon>Dikarya</taxon>
        <taxon>Ascomycota</taxon>
        <taxon>Pezizomycotina</taxon>
        <taxon>Eurotiomycetes</taxon>
        <taxon>Eurotiomycetidae</taxon>
        <taxon>Onygenales</taxon>
        <taxon>Ajellomycetaceae</taxon>
        <taxon>Histoplasma</taxon>
    </lineage>
</organism>
<proteinExistence type="predicted"/>
<feature type="region of interest" description="Disordered" evidence="1">
    <location>
        <begin position="37"/>
        <end position="75"/>
    </location>
</feature>
<name>A0A8A1LSU5_AJEC8</name>
<evidence type="ECO:0000313" key="3">
    <source>
        <dbReference type="Proteomes" id="UP000663419"/>
    </source>
</evidence>
<dbReference type="Proteomes" id="UP000663419">
    <property type="component" value="Chromosome 4"/>
</dbReference>
<dbReference type="AlphaFoldDB" id="A0A8A1LSU5"/>
<protein>
    <submittedName>
        <fullName evidence="2">Uncharacterized protein</fullName>
    </submittedName>
</protein>
<evidence type="ECO:0000256" key="1">
    <source>
        <dbReference type="SAM" id="MobiDB-lite"/>
    </source>
</evidence>
<reference evidence="2" key="1">
    <citation type="submission" date="2021-01" db="EMBL/GenBank/DDBJ databases">
        <title>Chromosome-level genome assembly of a human fungal pathogen reveals clustering of transcriptionally co-regulated genes.</title>
        <authorList>
            <person name="Voorhies M."/>
            <person name="Cohen S."/>
            <person name="Shea T.P."/>
            <person name="Petrus S."/>
            <person name="Munoz J.F."/>
            <person name="Poplawski S."/>
            <person name="Goldman W.E."/>
            <person name="Michael T."/>
            <person name="Cuomo C.A."/>
            <person name="Sil A."/>
            <person name="Beyhan S."/>
        </authorList>
    </citation>
    <scope>NUCLEOTIDE SEQUENCE</scope>
    <source>
        <strain evidence="2">H88</strain>
    </source>
</reference>
<feature type="compositionally biased region" description="Polar residues" evidence="1">
    <location>
        <begin position="44"/>
        <end position="61"/>
    </location>
</feature>
<evidence type="ECO:0000313" key="2">
    <source>
        <dbReference type="EMBL" id="QSS55132.1"/>
    </source>
</evidence>
<dbReference type="EMBL" id="CP069105">
    <property type="protein sequence ID" value="QSS55132.1"/>
    <property type="molecule type" value="Genomic_DNA"/>
</dbReference>